<sequence length="346" mass="37141">MENLLITIAAAFLGGFLLQRLRVPGGMMLGSVLTVALLNINTSMVDIPPEFRFLAQCIAGAYIGMTVKRENFGRLKDLVRPILVLLGGLFVTNVLVGILIYLVSPLDLLTSFLCGIPGGISDTPLIAADLGADATKVTVLQFVRLISGIGMIPLLVKREKNLGISHPPVQQDLIVKKESPFGTSKLWLSLAAAFLGGLLGKTLGIPAGTLLFAMISILLLKMLHIEVTFPIWFKRLAQLFSGAYIGSHFGYQDFLELKFLLIPALILVGLNLLACYLLGHYISVKFGIPLSQAILSSSPAGASDMALIASDLGVSGSDVAMIQIARLIGAISIFPQIFYLVSQWFS</sequence>
<dbReference type="InterPro" id="IPR007820">
    <property type="entry name" value="AbrB_fam"/>
</dbReference>
<dbReference type="InterPro" id="IPR017516">
    <property type="entry name" value="AbrB_dup"/>
</dbReference>
<dbReference type="RefSeq" id="WP_051651486.1">
    <property type="nucleotide sequence ID" value="NZ_FNDZ01000001.1"/>
</dbReference>
<dbReference type="EMBL" id="FNDZ01000001">
    <property type="protein sequence ID" value="SDI15495.1"/>
    <property type="molecule type" value="Genomic_DNA"/>
</dbReference>
<dbReference type="GO" id="GO:0010468">
    <property type="term" value="P:regulation of gene expression"/>
    <property type="evidence" value="ECO:0007669"/>
    <property type="project" value="InterPro"/>
</dbReference>
<accession>A0A1G8I938</accession>
<evidence type="ECO:0000256" key="1">
    <source>
        <dbReference type="SAM" id="Phobius"/>
    </source>
</evidence>
<gene>
    <name evidence="2" type="ORF">SAMN05421804_101814</name>
</gene>
<organism evidence="2 3">
    <name type="scientific">Proteiniclasticum ruminis</name>
    <dbReference type="NCBI Taxonomy" id="398199"/>
    <lineage>
        <taxon>Bacteria</taxon>
        <taxon>Bacillati</taxon>
        <taxon>Bacillota</taxon>
        <taxon>Clostridia</taxon>
        <taxon>Eubacteriales</taxon>
        <taxon>Clostridiaceae</taxon>
        <taxon>Proteiniclasticum</taxon>
    </lineage>
</organism>
<evidence type="ECO:0000313" key="3">
    <source>
        <dbReference type="Proteomes" id="UP000183255"/>
    </source>
</evidence>
<dbReference type="PIRSF" id="PIRSF038991">
    <property type="entry name" value="Protein_AbrB"/>
    <property type="match status" value="1"/>
</dbReference>
<name>A0A1G8I938_9CLOT</name>
<reference evidence="2 3" key="1">
    <citation type="submission" date="2016-10" db="EMBL/GenBank/DDBJ databases">
        <authorList>
            <person name="de Groot N.N."/>
        </authorList>
    </citation>
    <scope>NUCLEOTIDE SEQUENCE [LARGE SCALE GENOMIC DNA]</scope>
    <source>
        <strain evidence="2 3">CGMCC 1.5058</strain>
    </source>
</reference>
<evidence type="ECO:0008006" key="4">
    <source>
        <dbReference type="Google" id="ProtNLM"/>
    </source>
</evidence>
<keyword evidence="1" id="KW-0812">Transmembrane</keyword>
<keyword evidence="1" id="KW-0472">Membrane</keyword>
<proteinExistence type="predicted"/>
<dbReference type="Proteomes" id="UP000183255">
    <property type="component" value="Unassembled WGS sequence"/>
</dbReference>
<dbReference type="PANTHER" id="PTHR38457:SF1">
    <property type="entry name" value="REGULATOR ABRB-RELATED"/>
    <property type="match status" value="1"/>
</dbReference>
<dbReference type="GO" id="GO:0016020">
    <property type="term" value="C:membrane"/>
    <property type="evidence" value="ECO:0007669"/>
    <property type="project" value="InterPro"/>
</dbReference>
<feature type="transmembrane region" description="Helical" evidence="1">
    <location>
        <begin position="320"/>
        <end position="341"/>
    </location>
</feature>
<feature type="transmembrane region" description="Helical" evidence="1">
    <location>
        <begin position="82"/>
        <end position="103"/>
    </location>
</feature>
<feature type="transmembrane region" description="Helical" evidence="1">
    <location>
        <begin position="210"/>
        <end position="233"/>
    </location>
</feature>
<dbReference type="Pfam" id="PF05145">
    <property type="entry name" value="AbrB"/>
    <property type="match status" value="1"/>
</dbReference>
<protein>
    <recommendedName>
        <fullName evidence="4">Membrane protein AbrB duplication</fullName>
    </recommendedName>
</protein>
<dbReference type="AlphaFoldDB" id="A0A1G8I938"/>
<keyword evidence="1" id="KW-1133">Transmembrane helix</keyword>
<dbReference type="NCBIfam" id="TIGR03082">
    <property type="entry name" value="Gneg_AbrB_dup"/>
    <property type="match status" value="2"/>
</dbReference>
<evidence type="ECO:0000313" key="2">
    <source>
        <dbReference type="EMBL" id="SDI15495.1"/>
    </source>
</evidence>
<feature type="transmembrane region" description="Helical" evidence="1">
    <location>
        <begin position="259"/>
        <end position="282"/>
    </location>
</feature>
<dbReference type="PANTHER" id="PTHR38457">
    <property type="entry name" value="REGULATOR ABRB-RELATED"/>
    <property type="match status" value="1"/>
</dbReference>